<feature type="region of interest" description="Disordered" evidence="1">
    <location>
        <begin position="200"/>
        <end position="257"/>
    </location>
</feature>
<dbReference type="GO" id="GO:0016491">
    <property type="term" value="F:oxidoreductase activity"/>
    <property type="evidence" value="ECO:0007669"/>
    <property type="project" value="TreeGrafter"/>
</dbReference>
<evidence type="ECO:0000313" key="2">
    <source>
        <dbReference type="EMBL" id="KXS18891.1"/>
    </source>
</evidence>
<dbReference type="SUPFAM" id="SSF51905">
    <property type="entry name" value="FAD/NAD(P)-binding domain"/>
    <property type="match status" value="1"/>
</dbReference>
<dbReference type="AlphaFoldDB" id="A0A139AQ54"/>
<protein>
    <recommendedName>
        <fullName evidence="4">FAD/NAD(P)-binding domain-containing protein</fullName>
    </recommendedName>
</protein>
<dbReference type="PANTHER" id="PTHR42923">
    <property type="entry name" value="PROTOPORPHYRINOGEN OXIDASE"/>
    <property type="match status" value="1"/>
</dbReference>
<dbReference type="Proteomes" id="UP000070544">
    <property type="component" value="Unassembled WGS sequence"/>
</dbReference>
<name>A0A139AQ54_GONPJ</name>
<reference evidence="2 3" key="1">
    <citation type="journal article" date="2015" name="Genome Biol. Evol.">
        <title>Phylogenomic analyses indicate that early fungi evolved digesting cell walls of algal ancestors of land plants.</title>
        <authorList>
            <person name="Chang Y."/>
            <person name="Wang S."/>
            <person name="Sekimoto S."/>
            <person name="Aerts A.L."/>
            <person name="Choi C."/>
            <person name="Clum A."/>
            <person name="LaButti K.M."/>
            <person name="Lindquist E.A."/>
            <person name="Yee Ngan C."/>
            <person name="Ohm R.A."/>
            <person name="Salamov A.A."/>
            <person name="Grigoriev I.V."/>
            <person name="Spatafora J.W."/>
            <person name="Berbee M.L."/>
        </authorList>
    </citation>
    <scope>NUCLEOTIDE SEQUENCE [LARGE SCALE GENOMIC DNA]</scope>
    <source>
        <strain evidence="2 3">JEL478</strain>
    </source>
</reference>
<feature type="compositionally biased region" description="Low complexity" evidence="1">
    <location>
        <begin position="305"/>
        <end position="324"/>
    </location>
</feature>
<evidence type="ECO:0000256" key="1">
    <source>
        <dbReference type="SAM" id="MobiDB-lite"/>
    </source>
</evidence>
<keyword evidence="3" id="KW-1185">Reference proteome</keyword>
<dbReference type="EMBL" id="KQ965740">
    <property type="protein sequence ID" value="KXS18891.1"/>
    <property type="molecule type" value="Genomic_DNA"/>
</dbReference>
<dbReference type="OrthoDB" id="5977668at2759"/>
<accession>A0A139AQ54</accession>
<feature type="compositionally biased region" description="Low complexity" evidence="1">
    <location>
        <begin position="277"/>
        <end position="298"/>
    </location>
</feature>
<gene>
    <name evidence="2" type="ORF">M427DRAFT_178922</name>
</gene>
<dbReference type="PANTHER" id="PTHR42923:SF17">
    <property type="entry name" value="AMINE OXIDASE DOMAIN-CONTAINING PROTEIN"/>
    <property type="match status" value="1"/>
</dbReference>
<feature type="compositionally biased region" description="Polar residues" evidence="1">
    <location>
        <begin position="1"/>
        <end position="24"/>
    </location>
</feature>
<organism evidence="2 3">
    <name type="scientific">Gonapodya prolifera (strain JEL478)</name>
    <name type="common">Monoblepharis prolifera</name>
    <dbReference type="NCBI Taxonomy" id="1344416"/>
    <lineage>
        <taxon>Eukaryota</taxon>
        <taxon>Fungi</taxon>
        <taxon>Fungi incertae sedis</taxon>
        <taxon>Chytridiomycota</taxon>
        <taxon>Chytridiomycota incertae sedis</taxon>
        <taxon>Monoblepharidomycetes</taxon>
        <taxon>Monoblepharidales</taxon>
        <taxon>Gonapodyaceae</taxon>
        <taxon>Gonapodya</taxon>
    </lineage>
</organism>
<evidence type="ECO:0000313" key="3">
    <source>
        <dbReference type="Proteomes" id="UP000070544"/>
    </source>
</evidence>
<dbReference type="InterPro" id="IPR050464">
    <property type="entry name" value="Zeta_carotene_desat/Oxidored"/>
</dbReference>
<proteinExistence type="predicted"/>
<sequence>MTTQTPSLAGRSARSNQSLPSVTATDERILGMSSLNGSIGAISQATSPSRRVSRSSSLDSTAQPVRVAVIGSGLAGLSTAFILSTQTPRRDDPAAAPPFLVTLYEKAPAPGMDSASVSVKCFCRKCSGNKSSKVEHVEGRIEVPQRAFSPDWYPTLVAFYRYLGIPFDMRDDTPSVSINRLGQEAATSAPIPLVNNSADASAAQRTIRPHSQIPPQSRIARPMPPKRHTTSAVPVSSSSSRLPPATFVPASDSDLPPMASNGIPVVPVTLLSASPSLLPSDDSDTDSVVSATSPTTFSDADDSASFDTALQSPPSLSASASATAPLRTRSRSSLAASSSSSLPAPVGTKAKPDVVTLWTGAQLRVSAKRVLALPFPSISLPPTLSAWLSLLSPYGLFTSITSLAWRARLLVEFYALQRDGTGLRRSGELKKLTGTVEEWFIKRGGSKDLREGFLYPMMSSVCTCRIEDIRDYPAKAILDWLSPRHSLFHPQGPLLRGPGLRTHFLSCPVSEVCARLLSPVHRVALGTGVRRVRRSAEGGWIVEDERGGVAAYDVLVVATQANQVAGLLDLSYPGPASSPPIGSPRRTAPTSHRHINSVYAGNSAPVSGAPPVPANAGTTLQSMLDLLSTVKYVRSISVVHSDPRLMPPEKKDWRTFNYFINEGASNGDASGLTTKSVGPVATARPMRPEDGATVTHLCNATMEGLGMDVPYFQTWNPIIAPLPHLTHSASNFDRAVPTPASSRAMDQLDVLQGTANLYLVGSYVWPGVPLLEGCVRSAMRASRRMGKRFGREVVVPWVRDEEWEPVEGGETLSDRYFDGYYHLMGVGSVEERGML</sequence>
<evidence type="ECO:0008006" key="4">
    <source>
        <dbReference type="Google" id="ProtNLM"/>
    </source>
</evidence>
<dbReference type="STRING" id="1344416.A0A139AQ54"/>
<dbReference type="InterPro" id="IPR036188">
    <property type="entry name" value="FAD/NAD-bd_sf"/>
</dbReference>
<feature type="region of interest" description="Disordered" evidence="1">
    <location>
        <begin position="277"/>
        <end position="324"/>
    </location>
</feature>
<feature type="region of interest" description="Disordered" evidence="1">
    <location>
        <begin position="1"/>
        <end position="25"/>
    </location>
</feature>